<dbReference type="Pfam" id="PF04149">
    <property type="entry name" value="DUF397"/>
    <property type="match status" value="1"/>
</dbReference>
<gene>
    <name evidence="2" type="ORF">FB471_2596</name>
</gene>
<feature type="domain" description="DUF397" evidence="1">
    <location>
        <begin position="9"/>
        <end position="60"/>
    </location>
</feature>
<evidence type="ECO:0000259" key="1">
    <source>
        <dbReference type="Pfam" id="PF04149"/>
    </source>
</evidence>
<proteinExistence type="predicted"/>
<evidence type="ECO:0000313" key="2">
    <source>
        <dbReference type="EMBL" id="TQJ02850.1"/>
    </source>
</evidence>
<dbReference type="EMBL" id="VFML01000001">
    <property type="protein sequence ID" value="TQJ02850.1"/>
    <property type="molecule type" value="Genomic_DNA"/>
</dbReference>
<protein>
    <submittedName>
        <fullName evidence="2">Uncharacterized protein DUF397</fullName>
    </submittedName>
</protein>
<reference evidence="2 3" key="1">
    <citation type="submission" date="2019-06" db="EMBL/GenBank/DDBJ databases">
        <title>Sequencing the genomes of 1000 actinobacteria strains.</title>
        <authorList>
            <person name="Klenk H.-P."/>
        </authorList>
    </citation>
    <scope>NUCLEOTIDE SEQUENCE [LARGE SCALE GENOMIC DNA]</scope>
    <source>
        <strain evidence="2 3">DSM 45679</strain>
    </source>
</reference>
<organism evidence="2 3">
    <name type="scientific">Amycolatopsis cihanbeyliensis</name>
    <dbReference type="NCBI Taxonomy" id="1128664"/>
    <lineage>
        <taxon>Bacteria</taxon>
        <taxon>Bacillati</taxon>
        <taxon>Actinomycetota</taxon>
        <taxon>Actinomycetes</taxon>
        <taxon>Pseudonocardiales</taxon>
        <taxon>Pseudonocardiaceae</taxon>
        <taxon>Amycolatopsis</taxon>
    </lineage>
</organism>
<name>A0A542DIG3_AMYCI</name>
<dbReference type="RefSeq" id="WP_425457057.1">
    <property type="nucleotide sequence ID" value="NZ_VFML01000001.1"/>
</dbReference>
<dbReference type="Proteomes" id="UP000320876">
    <property type="component" value="Unassembled WGS sequence"/>
</dbReference>
<comment type="caution">
    <text evidence="2">The sequence shown here is derived from an EMBL/GenBank/DDBJ whole genome shotgun (WGS) entry which is preliminary data.</text>
</comment>
<evidence type="ECO:0000313" key="3">
    <source>
        <dbReference type="Proteomes" id="UP000320876"/>
    </source>
</evidence>
<accession>A0A542DIG3</accession>
<sequence length="64" mass="6571">MSTVDLSFAEWRRSSYSNGGGNAACVEVAFAAEVVAVRDSKLPSGGALLLSEAAWGALRAVAAR</sequence>
<dbReference type="AlphaFoldDB" id="A0A542DIG3"/>
<keyword evidence="3" id="KW-1185">Reference proteome</keyword>
<dbReference type="InterPro" id="IPR007278">
    <property type="entry name" value="DUF397"/>
</dbReference>